<dbReference type="PROSITE" id="PS51782">
    <property type="entry name" value="LYSM"/>
    <property type="match status" value="1"/>
</dbReference>
<dbReference type="EMBL" id="MEVH01000026">
    <property type="protein sequence ID" value="OGC51284.1"/>
    <property type="molecule type" value="Genomic_DNA"/>
</dbReference>
<evidence type="ECO:0000256" key="1">
    <source>
        <dbReference type="SAM" id="MobiDB-lite"/>
    </source>
</evidence>
<dbReference type="STRING" id="1802624.A2982_04200"/>
<dbReference type="PANTHER" id="PTHR34700:SF4">
    <property type="entry name" value="PHAGE-LIKE ELEMENT PBSX PROTEIN XKDP"/>
    <property type="match status" value="1"/>
</dbReference>
<protein>
    <recommendedName>
        <fullName evidence="3">LysM domain-containing protein</fullName>
    </recommendedName>
</protein>
<dbReference type="PANTHER" id="PTHR34700">
    <property type="entry name" value="POTASSIUM BINDING PROTEIN KBP"/>
    <property type="match status" value="1"/>
</dbReference>
<sequence length="197" mass="21098">MAKSQKTKIEVSDQNTENQSESFAENTPEPENIQYKVDENAYKAPKSIALLAIIAGIIVIVGGYAFYKIANRQGIVTTEEPIATVDSTNQTGDISDSEGIIQTDQQNQDVSGIQPAVQEGLVISSATPESTWIAYNHTAGDIQGKTYTAVNGDTLWEIAEGAYGNGTMWHQIATANNVGYLPNGNPLVLPGQVLTIP</sequence>
<evidence type="ECO:0000313" key="5">
    <source>
        <dbReference type="Proteomes" id="UP000178771"/>
    </source>
</evidence>
<evidence type="ECO:0000313" key="4">
    <source>
        <dbReference type="EMBL" id="OGC51284.1"/>
    </source>
</evidence>
<dbReference type="CDD" id="cd00118">
    <property type="entry name" value="LysM"/>
    <property type="match status" value="1"/>
</dbReference>
<keyword evidence="2" id="KW-0812">Transmembrane</keyword>
<dbReference type="Gene3D" id="3.10.350.10">
    <property type="entry name" value="LysM domain"/>
    <property type="match status" value="1"/>
</dbReference>
<name>A0A1F4V254_UNCKA</name>
<dbReference type="AlphaFoldDB" id="A0A1F4V254"/>
<evidence type="ECO:0000256" key="2">
    <source>
        <dbReference type="SAM" id="Phobius"/>
    </source>
</evidence>
<dbReference type="SUPFAM" id="SSF54106">
    <property type="entry name" value="LysM domain"/>
    <property type="match status" value="1"/>
</dbReference>
<dbReference type="InterPro" id="IPR018392">
    <property type="entry name" value="LysM"/>
</dbReference>
<feature type="region of interest" description="Disordered" evidence="1">
    <location>
        <begin position="1"/>
        <end position="31"/>
    </location>
</feature>
<accession>A0A1F4V254</accession>
<evidence type="ECO:0000259" key="3">
    <source>
        <dbReference type="PROSITE" id="PS51782"/>
    </source>
</evidence>
<dbReference type="InterPro" id="IPR036779">
    <property type="entry name" value="LysM_dom_sf"/>
</dbReference>
<dbReference type="Proteomes" id="UP000178771">
    <property type="component" value="Unassembled WGS sequence"/>
</dbReference>
<dbReference type="Pfam" id="PF01476">
    <property type="entry name" value="LysM"/>
    <property type="match status" value="1"/>
</dbReference>
<feature type="compositionally biased region" description="Polar residues" evidence="1">
    <location>
        <begin position="12"/>
        <end position="25"/>
    </location>
</feature>
<feature type="domain" description="LysM" evidence="3">
    <location>
        <begin position="145"/>
        <end position="196"/>
    </location>
</feature>
<feature type="transmembrane region" description="Helical" evidence="2">
    <location>
        <begin position="48"/>
        <end position="67"/>
    </location>
</feature>
<keyword evidence="2" id="KW-0472">Membrane</keyword>
<dbReference type="InterPro" id="IPR052196">
    <property type="entry name" value="Bact_Kbp"/>
</dbReference>
<comment type="caution">
    <text evidence="4">The sequence shown here is derived from an EMBL/GenBank/DDBJ whole genome shotgun (WGS) entry which is preliminary data.</text>
</comment>
<reference evidence="4 5" key="1">
    <citation type="journal article" date="2016" name="Nat. Commun.">
        <title>Thousands of microbial genomes shed light on interconnected biogeochemical processes in an aquifer system.</title>
        <authorList>
            <person name="Anantharaman K."/>
            <person name="Brown C.T."/>
            <person name="Hug L.A."/>
            <person name="Sharon I."/>
            <person name="Castelle C.J."/>
            <person name="Probst A.J."/>
            <person name="Thomas B.C."/>
            <person name="Singh A."/>
            <person name="Wilkins M.J."/>
            <person name="Karaoz U."/>
            <person name="Brodie E.L."/>
            <person name="Williams K.H."/>
            <person name="Hubbard S.S."/>
            <person name="Banfield J.F."/>
        </authorList>
    </citation>
    <scope>NUCLEOTIDE SEQUENCE [LARGE SCALE GENOMIC DNA]</scope>
</reference>
<organism evidence="4 5">
    <name type="scientific">candidate division WWE3 bacterium RIFCSPLOWO2_01_FULL_39_13</name>
    <dbReference type="NCBI Taxonomy" id="1802624"/>
    <lineage>
        <taxon>Bacteria</taxon>
        <taxon>Katanobacteria</taxon>
    </lineage>
</organism>
<gene>
    <name evidence="4" type="ORF">A2982_04200</name>
</gene>
<keyword evidence="2" id="KW-1133">Transmembrane helix</keyword>
<proteinExistence type="predicted"/>